<dbReference type="Pfam" id="PF06013">
    <property type="entry name" value="WXG100"/>
    <property type="match status" value="1"/>
</dbReference>
<dbReference type="OrthoDB" id="4554345at2"/>
<evidence type="ECO:0000313" key="3">
    <source>
        <dbReference type="Proteomes" id="UP000192840"/>
    </source>
</evidence>
<gene>
    <name evidence="2" type="ORF">SAMN05660733_00931</name>
</gene>
<dbReference type="InterPro" id="IPR010310">
    <property type="entry name" value="T7SS_ESAT-6-like"/>
</dbReference>
<dbReference type="eggNOG" id="COG4842">
    <property type="taxonomic scope" value="Bacteria"/>
</dbReference>
<dbReference type="Gene3D" id="1.10.287.1060">
    <property type="entry name" value="ESAT-6-like"/>
    <property type="match status" value="1"/>
</dbReference>
<dbReference type="InterPro" id="IPR036689">
    <property type="entry name" value="ESAT-6-like_sf"/>
</dbReference>
<name>A0A1W2B159_9PSEU</name>
<sequence>MALTVTSEELDALAKHIADVNEQTQGTLRQVGSTVDTLSGTWKGNAATAFGNLMSRFHEDAAKVQQALMAIAEQISSSADVYARNEEEQQQSMTGITGRLSGS</sequence>
<organism evidence="2 3">
    <name type="scientific">Lentzea albidocapillata</name>
    <dbReference type="NCBI Taxonomy" id="40571"/>
    <lineage>
        <taxon>Bacteria</taxon>
        <taxon>Bacillati</taxon>
        <taxon>Actinomycetota</taxon>
        <taxon>Actinomycetes</taxon>
        <taxon>Pseudonocardiales</taxon>
        <taxon>Pseudonocardiaceae</taxon>
        <taxon>Lentzea</taxon>
    </lineage>
</organism>
<dbReference type="Proteomes" id="UP000192840">
    <property type="component" value="Unassembled WGS sequence"/>
</dbReference>
<keyword evidence="3" id="KW-1185">Reference proteome</keyword>
<proteinExistence type="inferred from homology"/>
<dbReference type="RefSeq" id="WP_030478337.1">
    <property type="nucleotide sequence ID" value="NZ_FWYC01000004.1"/>
</dbReference>
<protein>
    <recommendedName>
        <fullName evidence="1">ESAT-6-like protein</fullName>
    </recommendedName>
</protein>
<dbReference type="EMBL" id="FWYC01000004">
    <property type="protein sequence ID" value="SMC66703.1"/>
    <property type="molecule type" value="Genomic_DNA"/>
</dbReference>
<comment type="similarity">
    <text evidence="1">Belongs to the WXG100 family.</text>
</comment>
<dbReference type="AlphaFoldDB" id="A0A1W2B159"/>
<reference evidence="3" key="1">
    <citation type="submission" date="2017-04" db="EMBL/GenBank/DDBJ databases">
        <authorList>
            <person name="Varghese N."/>
            <person name="Submissions S."/>
        </authorList>
    </citation>
    <scope>NUCLEOTIDE SEQUENCE [LARGE SCALE GENOMIC DNA]</scope>
    <source>
        <strain evidence="3">DSM 44073</strain>
    </source>
</reference>
<evidence type="ECO:0000313" key="2">
    <source>
        <dbReference type="EMBL" id="SMC66703.1"/>
    </source>
</evidence>
<dbReference type="NCBIfam" id="TIGR03930">
    <property type="entry name" value="WXG100_ESAT6"/>
    <property type="match status" value="1"/>
</dbReference>
<dbReference type="SUPFAM" id="SSF140453">
    <property type="entry name" value="EsxAB dimer-like"/>
    <property type="match status" value="1"/>
</dbReference>
<dbReference type="STRING" id="40571.SAMN05660733_00931"/>
<accession>A0A1W2B159</accession>
<evidence type="ECO:0000256" key="1">
    <source>
        <dbReference type="RuleBase" id="RU362001"/>
    </source>
</evidence>